<keyword evidence="3" id="KW-1185">Reference proteome</keyword>
<feature type="compositionally biased region" description="Basic and acidic residues" evidence="1">
    <location>
        <begin position="224"/>
        <end position="237"/>
    </location>
</feature>
<feature type="compositionally biased region" description="Polar residues" evidence="1">
    <location>
        <begin position="12"/>
        <end position="23"/>
    </location>
</feature>
<reference evidence="2 3" key="1">
    <citation type="journal article" date="2024" name="J Genomics">
        <title>Draft genome sequencing and assembly of Favolaschia claudopus CIRM-BRFM 2984 isolated from oak limbs.</title>
        <authorList>
            <person name="Navarro D."/>
            <person name="Drula E."/>
            <person name="Chaduli D."/>
            <person name="Cazenave R."/>
            <person name="Ahrendt S."/>
            <person name="Wang J."/>
            <person name="Lipzen A."/>
            <person name="Daum C."/>
            <person name="Barry K."/>
            <person name="Grigoriev I.V."/>
            <person name="Favel A."/>
            <person name="Rosso M.N."/>
            <person name="Martin F."/>
        </authorList>
    </citation>
    <scope>NUCLEOTIDE SEQUENCE [LARGE SCALE GENOMIC DNA]</scope>
    <source>
        <strain evidence="2 3">CIRM-BRFM 2984</strain>
    </source>
</reference>
<dbReference type="Proteomes" id="UP001362999">
    <property type="component" value="Unassembled WGS sequence"/>
</dbReference>
<evidence type="ECO:0000256" key="1">
    <source>
        <dbReference type="SAM" id="MobiDB-lite"/>
    </source>
</evidence>
<evidence type="ECO:0000313" key="3">
    <source>
        <dbReference type="Proteomes" id="UP001362999"/>
    </source>
</evidence>
<proteinExistence type="predicted"/>
<evidence type="ECO:0000313" key="2">
    <source>
        <dbReference type="EMBL" id="KAK6985219.1"/>
    </source>
</evidence>
<dbReference type="AlphaFoldDB" id="A0AAV9ZLY8"/>
<feature type="region of interest" description="Disordered" evidence="1">
    <location>
        <begin position="210"/>
        <end position="251"/>
    </location>
</feature>
<dbReference type="EMBL" id="JAWWNJ010000132">
    <property type="protein sequence ID" value="KAK6985219.1"/>
    <property type="molecule type" value="Genomic_DNA"/>
</dbReference>
<protein>
    <submittedName>
        <fullName evidence="2">Uncharacterized protein</fullName>
    </submittedName>
</protein>
<gene>
    <name evidence="2" type="ORF">R3P38DRAFT_2805940</name>
</gene>
<organism evidence="2 3">
    <name type="scientific">Favolaschia claudopus</name>
    <dbReference type="NCBI Taxonomy" id="2862362"/>
    <lineage>
        <taxon>Eukaryota</taxon>
        <taxon>Fungi</taxon>
        <taxon>Dikarya</taxon>
        <taxon>Basidiomycota</taxon>
        <taxon>Agaricomycotina</taxon>
        <taxon>Agaricomycetes</taxon>
        <taxon>Agaricomycetidae</taxon>
        <taxon>Agaricales</taxon>
        <taxon>Marasmiineae</taxon>
        <taxon>Mycenaceae</taxon>
        <taxon>Favolaschia</taxon>
    </lineage>
</organism>
<sequence>MKDRTDPGAGITPQSADPHSQPQAFSDAIELLETANARIAYLEKILQKQSEQKLRALHDQEKSSGDHLRSILEYEYLTIRNREDELEIIEAELGQQNDEALKGVRQDLIHKNEIIASLKLELKNSEAGQLASQTALDSEKAAALRRAYETAQSELEKDKACIFCAFLRHWAHGYVQAIEVAKKEIENLPLTHTAEITELRKGLQASIKESNREDEVGIQGNAGKDSENGRLQKKLETKSNMLEQEESEEDELRNKIKSLEIEIKVLECEMLNHQCKT</sequence>
<accession>A0AAV9ZLY8</accession>
<name>A0AAV9ZLY8_9AGAR</name>
<feature type="region of interest" description="Disordered" evidence="1">
    <location>
        <begin position="1"/>
        <end position="23"/>
    </location>
</feature>
<comment type="caution">
    <text evidence="2">The sequence shown here is derived from an EMBL/GenBank/DDBJ whole genome shotgun (WGS) entry which is preliminary data.</text>
</comment>